<feature type="region of interest" description="Disordered" evidence="1">
    <location>
        <begin position="287"/>
        <end position="333"/>
    </location>
</feature>
<keyword evidence="2" id="KW-1133">Transmembrane helix</keyword>
<keyword evidence="2" id="KW-0472">Membrane</keyword>
<protein>
    <submittedName>
        <fullName evidence="4">Uncharacterized protein</fullName>
    </submittedName>
</protein>
<accession>A0A6S8M0N2</accession>
<sequence length="333" mass="34607">MPGGCNAQDSSTWAVWNGTAASAESLPAGLSLTCAPKPPPPAAGPAGSEGQASAGVPSEAPGADGEGDGARGAGDADAAESGSEADTHSDETGPKKEGEGTAAEGAAASESEASESEQEGARGGPGAYTGTVVAASIVSAMTAAAIVTGIAVACKRRQRKKSHVRTSEAYEAMLTGTSYTPPIKAKAPLMSLVQRAFQRVIGRKQPDFQPSLDTLEDGSALQEPAAPADDEIFTVRDLAQNEGNQRAKKWHKRSVHTMGKEMEMQEQAHLLQQSLAKMSKPDITTYELPLQSREGSERVEEFVDGADEGERPRTPPPTGGGQRRGDPDTYHRD</sequence>
<gene>
    <name evidence="3" type="ORF">DTER00134_LOCUS14773</name>
    <name evidence="4" type="ORF">DTER00134_LOCUS14774</name>
</gene>
<evidence type="ECO:0000256" key="2">
    <source>
        <dbReference type="SAM" id="Phobius"/>
    </source>
</evidence>
<proteinExistence type="predicted"/>
<keyword evidence="2" id="KW-0812">Transmembrane</keyword>
<name>A0A6S8M0N2_DUNTE</name>
<dbReference type="AlphaFoldDB" id="A0A6S8M0N2"/>
<feature type="region of interest" description="Disordered" evidence="1">
    <location>
        <begin position="29"/>
        <end position="125"/>
    </location>
</feature>
<feature type="compositionally biased region" description="Low complexity" evidence="1">
    <location>
        <begin position="73"/>
        <end position="84"/>
    </location>
</feature>
<feature type="transmembrane region" description="Helical" evidence="2">
    <location>
        <begin position="132"/>
        <end position="154"/>
    </location>
</feature>
<feature type="compositionally biased region" description="Low complexity" evidence="1">
    <location>
        <begin position="44"/>
        <end position="63"/>
    </location>
</feature>
<evidence type="ECO:0000313" key="4">
    <source>
        <dbReference type="EMBL" id="CAE0499701.1"/>
    </source>
</evidence>
<evidence type="ECO:0000256" key="1">
    <source>
        <dbReference type="SAM" id="MobiDB-lite"/>
    </source>
</evidence>
<feature type="compositionally biased region" description="Low complexity" evidence="1">
    <location>
        <begin position="100"/>
        <end position="111"/>
    </location>
</feature>
<dbReference type="EMBL" id="HBIP01024590">
    <property type="protein sequence ID" value="CAE0499700.1"/>
    <property type="molecule type" value="Transcribed_RNA"/>
</dbReference>
<evidence type="ECO:0000313" key="3">
    <source>
        <dbReference type="EMBL" id="CAE0499700.1"/>
    </source>
</evidence>
<feature type="compositionally biased region" description="Basic and acidic residues" evidence="1">
    <location>
        <begin position="323"/>
        <end position="333"/>
    </location>
</feature>
<dbReference type="EMBL" id="HBIP01024591">
    <property type="protein sequence ID" value="CAE0499701.1"/>
    <property type="molecule type" value="Transcribed_RNA"/>
</dbReference>
<reference evidence="4" key="1">
    <citation type="submission" date="2021-01" db="EMBL/GenBank/DDBJ databases">
        <authorList>
            <person name="Corre E."/>
            <person name="Pelletier E."/>
            <person name="Niang G."/>
            <person name="Scheremetjew M."/>
            <person name="Finn R."/>
            <person name="Kale V."/>
            <person name="Holt S."/>
            <person name="Cochrane G."/>
            <person name="Meng A."/>
            <person name="Brown T."/>
            <person name="Cohen L."/>
        </authorList>
    </citation>
    <scope>NUCLEOTIDE SEQUENCE</scope>
    <source>
        <strain evidence="4">CCMP1320</strain>
    </source>
</reference>
<feature type="compositionally biased region" description="Basic and acidic residues" evidence="1">
    <location>
        <begin position="85"/>
        <end position="99"/>
    </location>
</feature>
<organism evidence="4">
    <name type="scientific">Dunaliella tertiolecta</name>
    <name type="common">Green alga</name>
    <dbReference type="NCBI Taxonomy" id="3047"/>
    <lineage>
        <taxon>Eukaryota</taxon>
        <taxon>Viridiplantae</taxon>
        <taxon>Chlorophyta</taxon>
        <taxon>core chlorophytes</taxon>
        <taxon>Chlorophyceae</taxon>
        <taxon>CS clade</taxon>
        <taxon>Chlamydomonadales</taxon>
        <taxon>Dunaliellaceae</taxon>
        <taxon>Dunaliella</taxon>
    </lineage>
</organism>